<protein>
    <submittedName>
        <fullName evidence="2">Transposase</fullName>
    </submittedName>
</protein>
<name>A0ABY9YEA6_9GAMM</name>
<dbReference type="InterPro" id="IPR036515">
    <property type="entry name" value="Transposase_17_sf"/>
</dbReference>
<dbReference type="Gene3D" id="3.30.70.1290">
    <property type="entry name" value="Transposase IS200-like"/>
    <property type="match status" value="1"/>
</dbReference>
<keyword evidence="3" id="KW-1185">Reference proteome</keyword>
<dbReference type="SUPFAM" id="SSF143422">
    <property type="entry name" value="Transposase IS200-like"/>
    <property type="match status" value="1"/>
</dbReference>
<evidence type="ECO:0000259" key="1">
    <source>
        <dbReference type="SMART" id="SM01321"/>
    </source>
</evidence>
<gene>
    <name evidence="2" type="ORF">PDM28_02440</name>
</gene>
<evidence type="ECO:0000313" key="2">
    <source>
        <dbReference type="EMBL" id="WNH49210.1"/>
    </source>
</evidence>
<dbReference type="PANTHER" id="PTHR36966:SF1">
    <property type="entry name" value="REP-ASSOCIATED TYROSINE TRANSPOSASE"/>
    <property type="match status" value="1"/>
</dbReference>
<accession>A0ABY9YEA6</accession>
<feature type="domain" description="Transposase IS200-like" evidence="1">
    <location>
        <begin position="9"/>
        <end position="132"/>
    </location>
</feature>
<dbReference type="NCBIfam" id="NF047646">
    <property type="entry name" value="REP_Tyr_transpos"/>
    <property type="match status" value="1"/>
</dbReference>
<organism evidence="2 3">
    <name type="scientific">Stenotrophomonas aracearum</name>
    <dbReference type="NCBI Taxonomy" id="3003272"/>
    <lineage>
        <taxon>Bacteria</taxon>
        <taxon>Pseudomonadati</taxon>
        <taxon>Pseudomonadota</taxon>
        <taxon>Gammaproteobacteria</taxon>
        <taxon>Lysobacterales</taxon>
        <taxon>Lysobacteraceae</taxon>
        <taxon>Stenotrophomonas</taxon>
    </lineage>
</organism>
<dbReference type="EMBL" id="CP115543">
    <property type="protein sequence ID" value="WNH49210.1"/>
    <property type="molecule type" value="Genomic_DNA"/>
</dbReference>
<dbReference type="Proteomes" id="UP001305421">
    <property type="component" value="Chromosome"/>
</dbReference>
<dbReference type="SMART" id="SM01321">
    <property type="entry name" value="Y1_Tnp"/>
    <property type="match status" value="1"/>
</dbReference>
<dbReference type="RefSeq" id="WP_311183700.1">
    <property type="nucleotide sequence ID" value="NZ_CP115543.1"/>
</dbReference>
<dbReference type="InterPro" id="IPR052715">
    <property type="entry name" value="RAYT_transposase"/>
</dbReference>
<dbReference type="InterPro" id="IPR002686">
    <property type="entry name" value="Transposase_17"/>
</dbReference>
<reference evidence="2 3" key="1">
    <citation type="submission" date="2022-12" db="EMBL/GenBank/DDBJ databases">
        <title>Two new species, Stenotrophomonas aracearum and Stenotrophomonas oahuensis, isolated from Anthurium (Araceae family) in Hawaii.</title>
        <authorList>
            <person name="Chunag S.C."/>
            <person name="Dobhal S."/>
            <person name="Alvarez A."/>
            <person name="Arif M."/>
        </authorList>
    </citation>
    <scope>NUCLEOTIDE SEQUENCE [LARGE SCALE GENOMIC DNA]</scope>
    <source>
        <strain evidence="2 3">A5588</strain>
    </source>
</reference>
<dbReference type="PANTHER" id="PTHR36966">
    <property type="entry name" value="REP-ASSOCIATED TYROSINE TRANSPOSASE"/>
    <property type="match status" value="1"/>
</dbReference>
<evidence type="ECO:0000313" key="3">
    <source>
        <dbReference type="Proteomes" id="UP001305421"/>
    </source>
</evidence>
<proteinExistence type="predicted"/>
<sequence>MGIPLDSWHPGAAYYFSAHLRDRRSDLLVEHAQALGLAFRVAQQARPFRINAIVVLPNHLHGVWTLPAGDEEGHRRWLQIQAVFDRQLPGQPARAVVHRDRSVRPLWHDDFHEHRLVDAEDVQRHIAYVHDNPVRHGLVRDACEWPYSSIHRRRAGEEEQC</sequence>